<gene>
    <name evidence="2" type="ORF">ACOF00016_LOCUS6980</name>
</gene>
<proteinExistence type="predicted"/>
<protein>
    <submittedName>
        <fullName evidence="2">Uncharacterized protein</fullName>
    </submittedName>
</protein>
<sequence>MKCIRRRTHRHHGGGRPLVGETSMASAVWCVFFAAVLSTNNNNNYCCCCHAFVAPTFDSTAVTNMYGVRSALKRGLNKVRKPFRKSTTPSAPSRTTTSQPDHYHTTSSSFSSSLQTRTTTPTVVQYRESPADTYGRFNNEYTNHHHPEHDNAGVAVLAGQNGEVENEHIPQQVTTTTTEQPDYLEKLKAAFHQHGPTMFQEAAPATTTMEVVTHHPLENIEQGAEQQQEQDSPVKRRRLNFHSDAPLYMLPSREGQMSRLESEFRDMLAHFSNYSMRDLYALKDPRMRTLVHGVAASGDDKEVYRAFEILFEDLMPLRVAGRLVFKQLRSMMDRCIQEREEQIEHVVQETALDPREIEEARIVFFEVASKLNHDVYLTPEQLTATRMFHSIHRRLNLESPSELVQKLDRQGNRKIGLEDFLIGLHKCAEDQCEIEKEECYAIQVVHDLLEEIESMEDPIELETKTSKIIAREAKELKYVMRYNEMLEIFRGWKTEVPGLWDKSGRKWEVVQGCFVGAENQKVVDALRIVYVDYSPLRVAAEFILSLASSLLGVKAEVKR</sequence>
<reference evidence="2" key="1">
    <citation type="submission" date="2021-01" db="EMBL/GenBank/DDBJ databases">
        <authorList>
            <person name="Corre E."/>
            <person name="Pelletier E."/>
            <person name="Niang G."/>
            <person name="Scheremetjew M."/>
            <person name="Finn R."/>
            <person name="Kale V."/>
            <person name="Holt S."/>
            <person name="Cochrane G."/>
            <person name="Meng A."/>
            <person name="Brown T."/>
            <person name="Cohen L."/>
        </authorList>
    </citation>
    <scope>NUCLEOTIDE SEQUENCE</scope>
    <source>
        <strain evidence="2">CCMP127</strain>
    </source>
</reference>
<feature type="compositionally biased region" description="Low complexity" evidence="1">
    <location>
        <begin position="86"/>
        <end position="120"/>
    </location>
</feature>
<accession>A0A7S3P351</accession>
<name>A0A7S3P351_9STRA</name>
<dbReference type="EMBL" id="HBIM01008227">
    <property type="protein sequence ID" value="CAE0409299.1"/>
    <property type="molecule type" value="Transcribed_RNA"/>
</dbReference>
<evidence type="ECO:0000256" key="1">
    <source>
        <dbReference type="SAM" id="MobiDB-lite"/>
    </source>
</evidence>
<dbReference type="SUPFAM" id="SSF47473">
    <property type="entry name" value="EF-hand"/>
    <property type="match status" value="1"/>
</dbReference>
<dbReference type="AlphaFoldDB" id="A0A7S3P351"/>
<dbReference type="InterPro" id="IPR011992">
    <property type="entry name" value="EF-hand-dom_pair"/>
</dbReference>
<organism evidence="2">
    <name type="scientific">Amphora coffeiformis</name>
    <dbReference type="NCBI Taxonomy" id="265554"/>
    <lineage>
        <taxon>Eukaryota</taxon>
        <taxon>Sar</taxon>
        <taxon>Stramenopiles</taxon>
        <taxon>Ochrophyta</taxon>
        <taxon>Bacillariophyta</taxon>
        <taxon>Bacillariophyceae</taxon>
        <taxon>Bacillariophycidae</taxon>
        <taxon>Thalassiophysales</taxon>
        <taxon>Catenulaceae</taxon>
        <taxon>Amphora</taxon>
    </lineage>
</organism>
<feature type="region of interest" description="Disordered" evidence="1">
    <location>
        <begin position="77"/>
        <end position="149"/>
    </location>
</feature>
<evidence type="ECO:0000313" key="2">
    <source>
        <dbReference type="EMBL" id="CAE0409299.1"/>
    </source>
</evidence>